<dbReference type="AlphaFoldDB" id="A0A9J5YXA8"/>
<evidence type="ECO:0000313" key="1">
    <source>
        <dbReference type="EMBL" id="KAG5604391.1"/>
    </source>
</evidence>
<name>A0A9J5YXA8_SOLCO</name>
<organism evidence="1 2">
    <name type="scientific">Solanum commersonii</name>
    <name type="common">Commerson's wild potato</name>
    <name type="synonym">Commerson's nightshade</name>
    <dbReference type="NCBI Taxonomy" id="4109"/>
    <lineage>
        <taxon>Eukaryota</taxon>
        <taxon>Viridiplantae</taxon>
        <taxon>Streptophyta</taxon>
        <taxon>Embryophyta</taxon>
        <taxon>Tracheophyta</taxon>
        <taxon>Spermatophyta</taxon>
        <taxon>Magnoliopsida</taxon>
        <taxon>eudicotyledons</taxon>
        <taxon>Gunneridae</taxon>
        <taxon>Pentapetalae</taxon>
        <taxon>asterids</taxon>
        <taxon>lamiids</taxon>
        <taxon>Solanales</taxon>
        <taxon>Solanaceae</taxon>
        <taxon>Solanoideae</taxon>
        <taxon>Solaneae</taxon>
        <taxon>Solanum</taxon>
    </lineage>
</organism>
<protein>
    <submittedName>
        <fullName evidence="1">Uncharacterized protein</fullName>
    </submittedName>
</protein>
<proteinExistence type="predicted"/>
<accession>A0A9J5YXA8</accession>
<dbReference type="OrthoDB" id="1326870at2759"/>
<gene>
    <name evidence="1" type="ORF">H5410_025883</name>
</gene>
<dbReference type="Proteomes" id="UP000824120">
    <property type="component" value="Chromosome 5"/>
</dbReference>
<evidence type="ECO:0000313" key="2">
    <source>
        <dbReference type="Proteomes" id="UP000824120"/>
    </source>
</evidence>
<dbReference type="EMBL" id="JACXVP010000005">
    <property type="protein sequence ID" value="KAG5604391.1"/>
    <property type="molecule type" value="Genomic_DNA"/>
</dbReference>
<sequence>MTEGYLKFSCHTPTAIVLDKPELDLPSITALLLQMDANLTHMRHHLDNNENTLSACSQKFSDIQAHPDLSDRRSLRGFRWRLWNLAQSDLGVGPTFIEAISNGNSPSPLSPEISFRLDSIYGLYFSDSSESGTSKFKFEGL</sequence>
<keyword evidence="2" id="KW-1185">Reference proteome</keyword>
<comment type="caution">
    <text evidence="1">The sequence shown here is derived from an EMBL/GenBank/DDBJ whole genome shotgun (WGS) entry which is preliminary data.</text>
</comment>
<reference evidence="1 2" key="1">
    <citation type="submission" date="2020-09" db="EMBL/GenBank/DDBJ databases">
        <title>De no assembly of potato wild relative species, Solanum commersonii.</title>
        <authorList>
            <person name="Cho K."/>
        </authorList>
    </citation>
    <scope>NUCLEOTIDE SEQUENCE [LARGE SCALE GENOMIC DNA]</scope>
    <source>
        <strain evidence="1">LZ3.2</strain>
        <tissue evidence="1">Leaf</tissue>
    </source>
</reference>